<reference evidence="1" key="2">
    <citation type="journal article" date="2010" name="Science">
        <title>The genome of the Western clawed frog Xenopus tropicalis.</title>
        <authorList>
            <person name="Hellsten U."/>
            <person name="Harland R.M."/>
            <person name="Gilchrist M.J."/>
            <person name="Hendrix D."/>
            <person name="Jurka J."/>
            <person name="Kapitonov V."/>
            <person name="Ovcharenko I."/>
            <person name="Putnam N.H."/>
            <person name="Shu S."/>
            <person name="Taher L."/>
            <person name="Blitz I.L."/>
            <person name="Blumberg B."/>
            <person name="Dichmann D.S."/>
            <person name="Dubchak I."/>
            <person name="Amaya E."/>
            <person name="Detter J.C."/>
            <person name="Fletcher R."/>
            <person name="Gerhard D.S."/>
            <person name="Goodstein D."/>
            <person name="Graves T."/>
            <person name="Grigoriev I.V."/>
            <person name="Grimwood J."/>
            <person name="Kawashima T."/>
            <person name="Lindquist E."/>
            <person name="Lucas S.M."/>
            <person name="Mead P.E."/>
            <person name="Mitros T."/>
            <person name="Ogino H."/>
            <person name="Ohta Y."/>
            <person name="Poliakov A.V."/>
            <person name="Pollet N."/>
            <person name="Robert J."/>
            <person name="Salamov A."/>
            <person name="Sater A.K."/>
            <person name="Schmutz J."/>
            <person name="Terry A."/>
            <person name="Vize P.D."/>
            <person name="Warren W.C."/>
            <person name="Wells D."/>
            <person name="Wills A."/>
            <person name="Wilson R.K."/>
            <person name="Zimmerman L.B."/>
            <person name="Zorn A.M."/>
            <person name="Grainger R."/>
            <person name="Grammer T."/>
            <person name="Khokha M.K."/>
            <person name="Richardson P.M."/>
            <person name="Rokhsar D.S."/>
        </authorList>
    </citation>
    <scope>NUCLEOTIDE SEQUENCE [LARGE SCALE GENOMIC DNA]</scope>
    <source>
        <strain evidence="1">Nigerian</strain>
    </source>
</reference>
<gene>
    <name evidence="1" type="ORF">XENTR_v900297401mg</name>
</gene>
<sequence length="82" mass="9124">MGGTGGGTHLECTFLNVSGSTIRPKRNLYNNICRHFVCVTPPPCVPAHCLSSSLFPCDNKYWTCRLVPTEPQNQPLCRVLFQ</sequence>
<organism evidence="1">
    <name type="scientific">Xenopus tropicalis</name>
    <name type="common">Western clawed frog</name>
    <name type="synonym">Silurana tropicalis</name>
    <dbReference type="NCBI Taxonomy" id="8364"/>
    <lineage>
        <taxon>Eukaryota</taxon>
        <taxon>Metazoa</taxon>
        <taxon>Chordata</taxon>
        <taxon>Craniata</taxon>
        <taxon>Vertebrata</taxon>
        <taxon>Euteleostomi</taxon>
        <taxon>Amphibia</taxon>
        <taxon>Batrachia</taxon>
        <taxon>Anura</taxon>
        <taxon>Pipoidea</taxon>
        <taxon>Pipidae</taxon>
        <taxon>Xenopodinae</taxon>
        <taxon>Xenopus</taxon>
        <taxon>Silurana</taxon>
    </lineage>
</organism>
<protein>
    <submittedName>
        <fullName evidence="1">Uncharacterized protein</fullName>
    </submittedName>
</protein>
<evidence type="ECO:0000313" key="1">
    <source>
        <dbReference type="EMBL" id="OCA15547.1"/>
    </source>
</evidence>
<accession>A0A1B8XY07</accession>
<dbReference type="EMBL" id="KV460808">
    <property type="protein sequence ID" value="OCA15547.1"/>
    <property type="molecule type" value="Genomic_DNA"/>
</dbReference>
<feature type="non-terminal residue" evidence="1">
    <location>
        <position position="82"/>
    </location>
</feature>
<reference evidence="1" key="1">
    <citation type="submission" date="2009-11" db="EMBL/GenBank/DDBJ databases">
        <authorList>
            <consortium name="US DOE Joint Genome Institute (JGI-PGF)"/>
            <person name="Ottilar R."/>
            <person name="Schmutz J."/>
            <person name="Salamov A."/>
            <person name="Cheng J.F."/>
            <person name="Lucas S."/>
            <person name="Pitluck S."/>
            <person name="Gundlach H."/>
            <person name="Guo Y."/>
            <person name="Haberer G."/>
            <person name="Nasrallah J."/>
            <person name="Mayer K.F.X."/>
            <person name="van de Peer Y."/>
            <person name="Weigel D."/>
            <person name="Grigoriev I.V."/>
        </authorList>
    </citation>
    <scope>NUCLEOTIDE SEQUENCE</scope>
    <source>
        <strain evidence="1">Nigerian</strain>
    </source>
</reference>
<name>A0A1B8XY07_XENTR</name>
<proteinExistence type="predicted"/>
<dbReference type="AlphaFoldDB" id="A0A1B8XY07"/>
<reference evidence="1" key="3">
    <citation type="submission" date="2016-05" db="EMBL/GenBank/DDBJ databases">
        <title>WGS assembly of Xenopus tropicalis.</title>
        <authorList>
            <person name="Sessions A."/>
            <person name="Jenkins J."/>
            <person name="Mitros T."/>
            <person name="Lyons J.T."/>
            <person name="Dichmann D.S."/>
            <person name="Robert J."/>
            <person name="Harland R.M."/>
            <person name="Rokhsar D.S."/>
        </authorList>
    </citation>
    <scope>NUCLEOTIDE SEQUENCE</scope>
    <source>
        <strain evidence="1">Nigerian</strain>
    </source>
</reference>